<name>A0A2Y9BCA0_9FIRM</name>
<dbReference type="SMART" id="SM01193">
    <property type="entry name" value="Enolase_N"/>
    <property type="match status" value="1"/>
</dbReference>
<organism evidence="15 16">
    <name type="scientific">Faecalicatena orotica</name>
    <dbReference type="NCBI Taxonomy" id="1544"/>
    <lineage>
        <taxon>Bacteria</taxon>
        <taxon>Bacillati</taxon>
        <taxon>Bacillota</taxon>
        <taxon>Clostridia</taxon>
        <taxon>Lachnospirales</taxon>
        <taxon>Lachnospiraceae</taxon>
        <taxon>Faecalicatena</taxon>
    </lineage>
</organism>
<dbReference type="Gene3D" id="3.30.390.10">
    <property type="entry name" value="Enolase-like, N-terminal domain"/>
    <property type="match status" value="1"/>
</dbReference>
<accession>A0A2Y9BCA0</accession>
<dbReference type="AlphaFoldDB" id="A0A2Y9BCA0"/>
<evidence type="ECO:0000256" key="2">
    <source>
        <dbReference type="ARBA" id="ARBA00009604"/>
    </source>
</evidence>
<protein>
    <recommendedName>
        <fullName evidence="4 11">Enolase</fullName>
        <ecNumber evidence="3 11">4.2.1.11</ecNumber>
    </recommendedName>
    <alternativeName>
        <fullName evidence="11">2-phospho-D-glycerate hydro-lyase</fullName>
    </alternativeName>
    <alternativeName>
        <fullName evidence="11">2-phosphoglycerate dehydratase</fullName>
    </alternativeName>
</protein>
<evidence type="ECO:0000259" key="14">
    <source>
        <dbReference type="SMART" id="SM01193"/>
    </source>
</evidence>
<dbReference type="PRINTS" id="PR00148">
    <property type="entry name" value="ENOLASE"/>
</dbReference>
<evidence type="ECO:0000256" key="11">
    <source>
        <dbReference type="HAMAP-Rule" id="MF_00318"/>
    </source>
</evidence>
<dbReference type="Pfam" id="PF00113">
    <property type="entry name" value="Enolase_C"/>
    <property type="match status" value="1"/>
</dbReference>
<feature type="binding site" evidence="11">
    <location>
        <position position="365"/>
    </location>
    <ligand>
        <name>(2R)-2-phosphoglycerate</name>
        <dbReference type="ChEBI" id="CHEBI:58289"/>
    </ligand>
</feature>
<dbReference type="UniPathway" id="UPA00109">
    <property type="reaction ID" value="UER00187"/>
</dbReference>
<evidence type="ECO:0000256" key="9">
    <source>
        <dbReference type="ARBA" id="ARBA00023239"/>
    </source>
</evidence>
<feature type="binding site" evidence="11">
    <location>
        <position position="336"/>
    </location>
    <ligand>
        <name>(2R)-2-phosphoglycerate</name>
        <dbReference type="ChEBI" id="CHEBI:58289"/>
    </ligand>
</feature>
<comment type="cofactor">
    <cofactor evidence="12">
        <name>Mg(2+)</name>
        <dbReference type="ChEBI" id="CHEBI:18420"/>
    </cofactor>
    <text evidence="12">Mg(2+) is required for catalysis and for stabilizing the dimer.</text>
</comment>
<feature type="binding site" evidence="11 12">
    <location>
        <position position="311"/>
    </location>
    <ligand>
        <name>Mg(2+)</name>
        <dbReference type="ChEBI" id="CHEBI:18420"/>
    </ligand>
</feature>
<dbReference type="EMBL" id="QGDL01000004">
    <property type="protein sequence ID" value="PWJ30143.1"/>
    <property type="molecule type" value="Genomic_DNA"/>
</dbReference>
<dbReference type="GO" id="GO:0005576">
    <property type="term" value="C:extracellular region"/>
    <property type="evidence" value="ECO:0007669"/>
    <property type="project" value="UniProtKB-SubCell"/>
</dbReference>
<feature type="binding site" evidence="11 12">
    <location>
        <position position="242"/>
    </location>
    <ligand>
        <name>Mg(2+)</name>
        <dbReference type="ChEBI" id="CHEBI:18420"/>
    </ligand>
</feature>
<evidence type="ECO:0000256" key="12">
    <source>
        <dbReference type="PIRSR" id="PIRSR001400-3"/>
    </source>
</evidence>
<dbReference type="InterPro" id="IPR020811">
    <property type="entry name" value="Enolase_N"/>
</dbReference>
<evidence type="ECO:0000313" key="16">
    <source>
        <dbReference type="Proteomes" id="UP000245845"/>
    </source>
</evidence>
<dbReference type="GO" id="GO:0009986">
    <property type="term" value="C:cell surface"/>
    <property type="evidence" value="ECO:0007669"/>
    <property type="project" value="UniProtKB-SubCell"/>
</dbReference>
<dbReference type="InterPro" id="IPR020810">
    <property type="entry name" value="Enolase_C"/>
</dbReference>
<comment type="caution">
    <text evidence="11">Lacks conserved residue(s) required for the propagation of feature annotation.</text>
</comment>
<feature type="domain" description="Enolase C-terminal TIM barrel" evidence="13">
    <location>
        <begin position="140"/>
        <end position="423"/>
    </location>
</feature>
<dbReference type="SUPFAM" id="SSF51604">
    <property type="entry name" value="Enolase C-terminal domain-like"/>
    <property type="match status" value="1"/>
</dbReference>
<keyword evidence="11" id="KW-0963">Cytoplasm</keyword>
<evidence type="ECO:0000256" key="1">
    <source>
        <dbReference type="ARBA" id="ARBA00005031"/>
    </source>
</evidence>
<dbReference type="SFLD" id="SFLDS00001">
    <property type="entry name" value="Enolase"/>
    <property type="match status" value="1"/>
</dbReference>
<comment type="subcellular location">
    <subcellularLocation>
        <location evidence="11">Cytoplasm</location>
    </subcellularLocation>
    <subcellularLocation>
        <location evidence="11">Secreted</location>
    </subcellularLocation>
    <subcellularLocation>
        <location evidence="11">Cell surface</location>
    </subcellularLocation>
    <text evidence="11">Fractions of enolase are present in both the cytoplasm and on the cell surface.</text>
</comment>
<evidence type="ECO:0000256" key="3">
    <source>
        <dbReference type="ARBA" id="ARBA00012058"/>
    </source>
</evidence>
<feature type="active site" description="Proton acceptor" evidence="11">
    <location>
        <position position="336"/>
    </location>
</feature>
<keyword evidence="16" id="KW-1185">Reference proteome</keyword>
<dbReference type="PANTHER" id="PTHR11902">
    <property type="entry name" value="ENOLASE"/>
    <property type="match status" value="1"/>
</dbReference>
<reference evidence="15 16" key="1">
    <citation type="submission" date="2018-05" db="EMBL/GenBank/DDBJ databases">
        <title>The Hungate 1000. A catalogue of reference genomes from the rumen microbiome.</title>
        <authorList>
            <person name="Kelly W."/>
        </authorList>
    </citation>
    <scope>NUCLEOTIDE SEQUENCE [LARGE SCALE GENOMIC DNA]</scope>
    <source>
        <strain evidence="15 16">NLAE-zl-C242</strain>
    </source>
</reference>
<evidence type="ECO:0000313" key="15">
    <source>
        <dbReference type="EMBL" id="PWJ30143.1"/>
    </source>
</evidence>
<sequence>MKSIIKSVHARQIVDCKCRPMVEVDVVTSDGYTGRGCAPTGSSVGMSECCVLRDNNPEEYHGLSVHKAVDNVNKFIAPALIGMDVTDQKGIDEKMISLDGTPEKKNLGGNAIYSVSIATFRAAAEAAHQPLYNYIAGGPVKTVPVPSFNVVNGGRYASLTQPFNEFIIMPYGADTIDEAVEMGINTFQELETVITKYTGKKPEVAPSYGYAAPSEDPEVILNLISEAIDHCGYTGRIGFAFDCASSEMYDRHDDTYLLKGQRVNSRQLIDYTKYLTEKFNFVFIEDLLDEEDWESYPKAHKEITRTNIIGDDFIVTNPDRLKRAYELDALDGFILKPNQVGTITEALSAYNYAMDHNLLAIPSGRAGGVIGDIVMDLAVGLQVGFIKNGAPRSGERIDKLNFLMRARDLNPGCRLADISPLLKF</sequence>
<feature type="binding site" evidence="11 12">
    <location>
        <position position="285"/>
    </location>
    <ligand>
        <name>Mg(2+)</name>
        <dbReference type="ChEBI" id="CHEBI:18420"/>
    </ligand>
</feature>
<keyword evidence="5 11" id="KW-0964">Secreted</keyword>
<evidence type="ECO:0000256" key="7">
    <source>
        <dbReference type="ARBA" id="ARBA00022842"/>
    </source>
</evidence>
<dbReference type="GO" id="GO:0000015">
    <property type="term" value="C:phosphopyruvate hydratase complex"/>
    <property type="evidence" value="ECO:0007669"/>
    <property type="project" value="InterPro"/>
</dbReference>
<dbReference type="SUPFAM" id="SSF54826">
    <property type="entry name" value="Enolase N-terminal domain-like"/>
    <property type="match status" value="1"/>
</dbReference>
<comment type="caution">
    <text evidence="15">The sequence shown here is derived from an EMBL/GenBank/DDBJ whole genome shotgun (WGS) entry which is preliminary data.</text>
</comment>
<keyword evidence="7 11" id="KW-0460">Magnesium</keyword>
<dbReference type="Gene3D" id="3.20.20.120">
    <property type="entry name" value="Enolase-like C-terminal domain"/>
    <property type="match status" value="1"/>
</dbReference>
<dbReference type="SMART" id="SM01192">
    <property type="entry name" value="Enolase_C"/>
    <property type="match status" value="1"/>
</dbReference>
<evidence type="ECO:0000256" key="6">
    <source>
        <dbReference type="ARBA" id="ARBA00022723"/>
    </source>
</evidence>
<dbReference type="GO" id="GO:0000287">
    <property type="term" value="F:magnesium ion binding"/>
    <property type="evidence" value="ECO:0007669"/>
    <property type="project" value="UniProtKB-UniRule"/>
</dbReference>
<feature type="domain" description="Enolase N-terminal" evidence="14">
    <location>
        <begin position="5"/>
        <end position="135"/>
    </location>
</feature>
<feature type="binding site" evidence="11">
    <location>
        <position position="387"/>
    </location>
    <ligand>
        <name>(2R)-2-phosphoglycerate</name>
        <dbReference type="ChEBI" id="CHEBI:58289"/>
    </ligand>
</feature>
<evidence type="ECO:0000256" key="5">
    <source>
        <dbReference type="ARBA" id="ARBA00022525"/>
    </source>
</evidence>
<dbReference type="Proteomes" id="UP000245845">
    <property type="component" value="Unassembled WGS sequence"/>
</dbReference>
<keyword evidence="6 11" id="KW-0479">Metal-binding</keyword>
<dbReference type="GO" id="GO:0004634">
    <property type="term" value="F:phosphopyruvate hydratase activity"/>
    <property type="evidence" value="ECO:0007669"/>
    <property type="project" value="UniProtKB-UniRule"/>
</dbReference>
<evidence type="ECO:0000256" key="8">
    <source>
        <dbReference type="ARBA" id="ARBA00023152"/>
    </source>
</evidence>
<dbReference type="HAMAP" id="MF_00318">
    <property type="entry name" value="Enolase"/>
    <property type="match status" value="1"/>
</dbReference>
<dbReference type="PANTHER" id="PTHR11902:SF1">
    <property type="entry name" value="ENOLASE"/>
    <property type="match status" value="1"/>
</dbReference>
<evidence type="ECO:0000259" key="13">
    <source>
        <dbReference type="SMART" id="SM01192"/>
    </source>
</evidence>
<comment type="function">
    <text evidence="11">Catalyzes the reversible conversion of 2-phosphoglycerate (2-PG) into phosphoenolpyruvate (PEP). It is essential for the degradation of carbohydrates via glycolysis.</text>
</comment>
<gene>
    <name evidence="11" type="primary">eno</name>
    <name evidence="15" type="ORF">A8806_1046</name>
</gene>
<keyword evidence="9 11" id="KW-0456">Lyase</keyword>
<comment type="catalytic activity">
    <reaction evidence="10">
        <text>(2R)-2-phosphoglycerate = phosphoenolpyruvate + H2O</text>
        <dbReference type="Rhea" id="RHEA:10164"/>
        <dbReference type="ChEBI" id="CHEBI:15377"/>
        <dbReference type="ChEBI" id="CHEBI:58289"/>
        <dbReference type="ChEBI" id="CHEBI:58702"/>
        <dbReference type="EC" id="4.2.1.11"/>
    </reaction>
    <physiologicalReaction direction="left-to-right" evidence="10">
        <dbReference type="Rhea" id="RHEA:10165"/>
    </physiologicalReaction>
</comment>
<dbReference type="RefSeq" id="WP_109730588.1">
    <property type="nucleotide sequence ID" value="NZ_BAAACK010000019.1"/>
</dbReference>
<proteinExistence type="inferred from homology"/>
<dbReference type="Pfam" id="PF03952">
    <property type="entry name" value="Enolase_N"/>
    <property type="match status" value="1"/>
</dbReference>
<dbReference type="GO" id="GO:0006096">
    <property type="term" value="P:glycolytic process"/>
    <property type="evidence" value="ECO:0007669"/>
    <property type="project" value="UniProtKB-UniRule"/>
</dbReference>
<dbReference type="EC" id="4.2.1.11" evidence="3 11"/>
<dbReference type="InterPro" id="IPR036849">
    <property type="entry name" value="Enolase-like_C_sf"/>
</dbReference>
<dbReference type="OrthoDB" id="2059543at2"/>
<evidence type="ECO:0000256" key="10">
    <source>
        <dbReference type="ARBA" id="ARBA00048951"/>
    </source>
</evidence>
<comment type="pathway">
    <text evidence="1 11">Carbohydrate degradation; glycolysis; pyruvate from D-glyceraldehyde 3-phosphate: step 4/5.</text>
</comment>
<dbReference type="InterPro" id="IPR000941">
    <property type="entry name" value="Enolase"/>
</dbReference>
<comment type="cofactor">
    <cofactor evidence="11">
        <name>Mg(2+)</name>
        <dbReference type="ChEBI" id="CHEBI:18420"/>
    </cofactor>
    <text evidence="11">Binds a second Mg(2+) ion via substrate during catalysis.</text>
</comment>
<dbReference type="PIRSF" id="PIRSF001400">
    <property type="entry name" value="Enolase"/>
    <property type="match status" value="1"/>
</dbReference>
<keyword evidence="8 11" id="KW-0324">Glycolysis</keyword>
<dbReference type="InterPro" id="IPR029017">
    <property type="entry name" value="Enolase-like_N"/>
</dbReference>
<evidence type="ECO:0000256" key="4">
    <source>
        <dbReference type="ARBA" id="ARBA00017068"/>
    </source>
</evidence>
<comment type="similarity">
    <text evidence="2 11">Belongs to the enolase family.</text>
</comment>